<dbReference type="GO" id="GO:0002143">
    <property type="term" value="P:tRNA wobble position uridine thiolation"/>
    <property type="evidence" value="ECO:0007669"/>
    <property type="project" value="TreeGrafter"/>
</dbReference>
<dbReference type="InterPro" id="IPR014729">
    <property type="entry name" value="Rossmann-like_a/b/a_fold"/>
</dbReference>
<protein>
    <recommendedName>
        <fullName evidence="6">Cytoplasmic tRNA 2-thiolation protein 2</fullName>
    </recommendedName>
</protein>
<keyword evidence="5" id="KW-1185">Reference proteome</keyword>
<dbReference type="GO" id="GO:0005829">
    <property type="term" value="C:cytosol"/>
    <property type="evidence" value="ECO:0007669"/>
    <property type="project" value="TreeGrafter"/>
</dbReference>
<gene>
    <name evidence="4" type="ORF">NA57DRAFT_70910</name>
</gene>
<keyword evidence="1" id="KW-0963">Cytoplasm</keyword>
<evidence type="ECO:0008006" key="6">
    <source>
        <dbReference type="Google" id="ProtNLM"/>
    </source>
</evidence>
<comment type="caution">
    <text evidence="4">The sequence shown here is derived from an EMBL/GenBank/DDBJ whole genome shotgun (WGS) entry which is preliminary data.</text>
</comment>
<dbReference type="GO" id="GO:0016783">
    <property type="term" value="F:sulfurtransferase activity"/>
    <property type="evidence" value="ECO:0007669"/>
    <property type="project" value="TreeGrafter"/>
</dbReference>
<dbReference type="Pfam" id="PF10288">
    <property type="entry name" value="CTU2"/>
    <property type="match status" value="1"/>
</dbReference>
<evidence type="ECO:0000313" key="5">
    <source>
        <dbReference type="Proteomes" id="UP000799772"/>
    </source>
</evidence>
<dbReference type="PANTHER" id="PTHR20882">
    <property type="entry name" value="CYTOPLASMIC TRNA 2-THIOLATION PROTEIN 2"/>
    <property type="match status" value="1"/>
</dbReference>
<keyword evidence="2" id="KW-0819">tRNA processing</keyword>
<dbReference type="InterPro" id="IPR019407">
    <property type="entry name" value="CTU2"/>
</dbReference>
<dbReference type="Proteomes" id="UP000799772">
    <property type="component" value="Unassembled WGS sequence"/>
</dbReference>
<sequence length="311" mass="34247">MTLLHVLDFQLQSQARRTGRTGFTLHVLHIELPHDGDRKMVVKLYEDIKARYPGHSYSSIRLFDDLNQPSNGTTTKMSNGPDIQEEATSNGGHKSYAKLLSSLPSVTSRTDVLHILRMRRTVDFACSNNCEGILWGDSTTRLAEKVLAETAKGRGFSLPWQIADGDSPFGVPFYYPMRDLLKKELVSYTSMITPPVDVLVALDSTTNVAAPVASKDGSIDFLMKQYFESVEEQYPSIVANVVRTTGKLEMKDFSSGRQCALCNMLLANNPTFVNGNSGHDSVTDGPTLELCYGCATAVPPESRHLIPPGLK</sequence>
<dbReference type="GO" id="GO:0000049">
    <property type="term" value="F:tRNA binding"/>
    <property type="evidence" value="ECO:0007669"/>
    <property type="project" value="InterPro"/>
</dbReference>
<dbReference type="EMBL" id="ML978121">
    <property type="protein sequence ID" value="KAF2104702.1"/>
    <property type="molecule type" value="Genomic_DNA"/>
</dbReference>
<reference evidence="4" key="1">
    <citation type="journal article" date="2020" name="Stud. Mycol.">
        <title>101 Dothideomycetes genomes: a test case for predicting lifestyles and emergence of pathogens.</title>
        <authorList>
            <person name="Haridas S."/>
            <person name="Albert R."/>
            <person name="Binder M."/>
            <person name="Bloem J."/>
            <person name="Labutti K."/>
            <person name="Salamov A."/>
            <person name="Andreopoulos B."/>
            <person name="Baker S."/>
            <person name="Barry K."/>
            <person name="Bills G."/>
            <person name="Bluhm B."/>
            <person name="Cannon C."/>
            <person name="Castanera R."/>
            <person name="Culley D."/>
            <person name="Daum C."/>
            <person name="Ezra D."/>
            <person name="Gonzalez J."/>
            <person name="Henrissat B."/>
            <person name="Kuo A."/>
            <person name="Liang C."/>
            <person name="Lipzen A."/>
            <person name="Lutzoni F."/>
            <person name="Magnuson J."/>
            <person name="Mondo S."/>
            <person name="Nolan M."/>
            <person name="Ohm R."/>
            <person name="Pangilinan J."/>
            <person name="Park H.-J."/>
            <person name="Ramirez L."/>
            <person name="Alfaro M."/>
            <person name="Sun H."/>
            <person name="Tritt A."/>
            <person name="Yoshinaga Y."/>
            <person name="Zwiers L.-H."/>
            <person name="Turgeon B."/>
            <person name="Goodwin S."/>
            <person name="Spatafora J."/>
            <person name="Crous P."/>
            <person name="Grigoriev I."/>
        </authorList>
    </citation>
    <scope>NUCLEOTIDE SEQUENCE</scope>
    <source>
        <strain evidence="4">CBS 133067</strain>
    </source>
</reference>
<dbReference type="Gene3D" id="3.40.50.620">
    <property type="entry name" value="HUPs"/>
    <property type="match status" value="1"/>
</dbReference>
<feature type="compositionally biased region" description="Polar residues" evidence="3">
    <location>
        <begin position="68"/>
        <end position="78"/>
    </location>
</feature>
<organism evidence="4 5">
    <name type="scientific">Rhizodiscina lignyota</name>
    <dbReference type="NCBI Taxonomy" id="1504668"/>
    <lineage>
        <taxon>Eukaryota</taxon>
        <taxon>Fungi</taxon>
        <taxon>Dikarya</taxon>
        <taxon>Ascomycota</taxon>
        <taxon>Pezizomycotina</taxon>
        <taxon>Dothideomycetes</taxon>
        <taxon>Pleosporomycetidae</taxon>
        <taxon>Aulographales</taxon>
        <taxon>Rhizodiscinaceae</taxon>
        <taxon>Rhizodiscina</taxon>
    </lineage>
</organism>
<evidence type="ECO:0000313" key="4">
    <source>
        <dbReference type="EMBL" id="KAF2104702.1"/>
    </source>
</evidence>
<proteinExistence type="predicted"/>
<evidence type="ECO:0000256" key="2">
    <source>
        <dbReference type="ARBA" id="ARBA00022694"/>
    </source>
</evidence>
<name>A0A9P4IUJ3_9PEZI</name>
<dbReference type="AlphaFoldDB" id="A0A9P4IUJ3"/>
<evidence type="ECO:0000256" key="1">
    <source>
        <dbReference type="ARBA" id="ARBA00022490"/>
    </source>
</evidence>
<accession>A0A9P4IUJ3</accession>
<dbReference type="OrthoDB" id="25129at2759"/>
<evidence type="ECO:0000256" key="3">
    <source>
        <dbReference type="SAM" id="MobiDB-lite"/>
    </source>
</evidence>
<feature type="region of interest" description="Disordered" evidence="3">
    <location>
        <begin position="68"/>
        <end position="91"/>
    </location>
</feature>
<dbReference type="PANTHER" id="PTHR20882:SF14">
    <property type="entry name" value="CYTOPLASMIC TRNA 2-THIOLATION PROTEIN 2"/>
    <property type="match status" value="1"/>
</dbReference>